<proteinExistence type="predicted"/>
<sequence length="381" mass="41405">MTGVVTEKSAPNAANAGLVMKFLELDGQNGQPPRSVSIGGLELEPLNYDQLAGAQLHRPLSVPLNWRHARILETNIEGIEIDSLARGNATLESTHNSMAVSLQRGGWLPSGLAIADGGVTILPDRNVISQIKGRFEGGSVVGAGQDFLDLLAEQEVRLNPLLFAIEGNDRRIPDHQIVEAQLTEVTAFLRKALPKAELVVGNDSLRGALGLIEDTRAGLERKSKFLLHLSPVLTAPTSRRLFDKRWTDVLDAADRYGVARGSLVVLAALSSVAVPNSGSPAKKMLKFRATYSDEDAYNALADIRSLEILIHLLALFPGERPAIFTADRALALFWTGIRAHNFRREMRSVSCDLAPVEQLFPGDTMNLWKSDCRPRAAAQAT</sequence>
<dbReference type="Proteomes" id="UP000094025">
    <property type="component" value="Unassembled WGS sequence"/>
</dbReference>
<dbReference type="EMBL" id="LPUX01000066">
    <property type="protein sequence ID" value="OAP35563.1"/>
    <property type="molecule type" value="Genomic_DNA"/>
</dbReference>
<keyword evidence="2" id="KW-1185">Reference proteome</keyword>
<name>A0A178XL88_9HYPH</name>
<evidence type="ECO:0000313" key="2">
    <source>
        <dbReference type="Proteomes" id="UP000094025"/>
    </source>
</evidence>
<dbReference type="AlphaFoldDB" id="A0A178XL88"/>
<evidence type="ECO:0000313" key="1">
    <source>
        <dbReference type="EMBL" id="OAP35563.1"/>
    </source>
</evidence>
<organism evidence="1 2">
    <name type="scientific">Sinorhizobium glycinis</name>
    <dbReference type="NCBI Taxonomy" id="1472378"/>
    <lineage>
        <taxon>Bacteria</taxon>
        <taxon>Pseudomonadati</taxon>
        <taxon>Pseudomonadota</taxon>
        <taxon>Alphaproteobacteria</taxon>
        <taxon>Hyphomicrobiales</taxon>
        <taxon>Rhizobiaceae</taxon>
        <taxon>Sinorhizobium/Ensifer group</taxon>
        <taxon>Sinorhizobium</taxon>
    </lineage>
</organism>
<comment type="caution">
    <text evidence="1">The sequence shown here is derived from an EMBL/GenBank/DDBJ whole genome shotgun (WGS) entry which is preliminary data.</text>
</comment>
<dbReference type="RefSeq" id="WP_014857986.1">
    <property type="nucleotide sequence ID" value="NZ_LPUX01000066.1"/>
</dbReference>
<accession>A0A178XL88</accession>
<protein>
    <submittedName>
        <fullName evidence="1">Uncharacterized protein</fullName>
    </submittedName>
</protein>
<reference evidence="1 2" key="1">
    <citation type="journal article" date="2016" name="Int. J. Syst. Evol. Microbiol.">
        <title>Ensifer glycinis sp. nov., an novel rhizobial species associated with Glycine spp.</title>
        <authorList>
            <person name="Yan H."/>
            <person name="Yan J."/>
            <person name="Sui X.H."/>
            <person name="Wang E.T."/>
            <person name="Chen W.X."/>
            <person name="Zhang X.X."/>
            <person name="Chen W.F."/>
        </authorList>
    </citation>
    <scope>NUCLEOTIDE SEQUENCE [LARGE SCALE GENOMIC DNA]</scope>
    <source>
        <strain evidence="1 2">CCBAU 23380</strain>
    </source>
</reference>
<gene>
    <name evidence="1" type="ORF">AU381_11645</name>
</gene>
<dbReference type="OrthoDB" id="7592563at2"/>